<feature type="domain" description="Sodium/calcium exchanger membrane region" evidence="6">
    <location>
        <begin position="34"/>
        <end position="187"/>
    </location>
</feature>
<feature type="transmembrane region" description="Helical" evidence="5">
    <location>
        <begin position="167"/>
        <end position="185"/>
    </location>
</feature>
<evidence type="ECO:0000256" key="3">
    <source>
        <dbReference type="ARBA" id="ARBA00022989"/>
    </source>
</evidence>
<evidence type="ECO:0000313" key="8">
    <source>
        <dbReference type="Proteomes" id="UP000621859"/>
    </source>
</evidence>
<keyword evidence="8" id="KW-1185">Reference proteome</keyword>
<feature type="transmembrane region" description="Helical" evidence="5">
    <location>
        <begin position="65"/>
        <end position="89"/>
    </location>
</feature>
<name>A0ABQ2PFV9_9NEIS</name>
<evidence type="ECO:0000313" key="7">
    <source>
        <dbReference type="EMBL" id="GGP24448.1"/>
    </source>
</evidence>
<evidence type="ECO:0000256" key="4">
    <source>
        <dbReference type="ARBA" id="ARBA00023136"/>
    </source>
</evidence>
<comment type="subcellular location">
    <subcellularLocation>
        <location evidence="1">Membrane</location>
        <topology evidence="1">Multi-pass membrane protein</topology>
    </subcellularLocation>
</comment>
<dbReference type="EMBL" id="BMLY01000001">
    <property type="protein sequence ID" value="GGP24448.1"/>
    <property type="molecule type" value="Genomic_DNA"/>
</dbReference>
<feature type="domain" description="Sodium/calcium exchanger membrane region" evidence="6">
    <location>
        <begin position="222"/>
        <end position="364"/>
    </location>
</feature>
<evidence type="ECO:0000256" key="5">
    <source>
        <dbReference type="SAM" id="Phobius"/>
    </source>
</evidence>
<gene>
    <name evidence="7" type="ORF">GCM10010971_02670</name>
</gene>
<feature type="transmembrane region" description="Helical" evidence="5">
    <location>
        <begin position="349"/>
        <end position="365"/>
    </location>
</feature>
<feature type="transmembrane region" description="Helical" evidence="5">
    <location>
        <begin position="101"/>
        <end position="122"/>
    </location>
</feature>
<dbReference type="PANTHER" id="PTHR37958">
    <property type="entry name" value="SODIUM-POTASSIUM/PROTON ANTIPORTER CHAA"/>
    <property type="match status" value="1"/>
</dbReference>
<feature type="transmembrane region" description="Helical" evidence="5">
    <location>
        <begin position="289"/>
        <end position="312"/>
    </location>
</feature>
<comment type="caution">
    <text evidence="7">The sequence shown here is derived from an EMBL/GenBank/DDBJ whole genome shotgun (WGS) entry which is preliminary data.</text>
</comment>
<evidence type="ECO:0000259" key="6">
    <source>
        <dbReference type="Pfam" id="PF01699"/>
    </source>
</evidence>
<sequence length="366" mass="37787">MSAHHTSTPHWTWVLPILAMMTLGVALGVGSNGWLVAFATICLAGTVFAAVHHAEVIAHKVGEPFGTLVLAVAVTVIEVALIVSVMLTGGDAKAGLARDTVFAAVMIVCNGIVGLCLVLGALRHREQVFQRQGASAALAVLTALAVLALVLPNYATTVPGPAWSQSQLAFSGVASLVLYGTFVFVQTVRHRNYFLADPEPGQPGNSHDIQVPPPSGRLTLISCVLLLVSLVGVVGLAKILSPTVETFVVSMGAPAMVVGVIIAGLVLLPEGIAAAKAARANQLQQSLNLALGSALASIGLTIPTVAVLFIVLDRPLILGLDAKESVMLALTLLLSAITLGTGRTNILQGVVHLVVFAAFVFLNIVP</sequence>
<evidence type="ECO:0000256" key="2">
    <source>
        <dbReference type="ARBA" id="ARBA00022692"/>
    </source>
</evidence>
<feature type="transmembrane region" description="Helical" evidence="5">
    <location>
        <begin position="247"/>
        <end position="268"/>
    </location>
</feature>
<feature type="transmembrane region" description="Helical" evidence="5">
    <location>
        <begin position="218"/>
        <end position="241"/>
    </location>
</feature>
<keyword evidence="4 5" id="KW-0472">Membrane</keyword>
<dbReference type="RefSeq" id="WP_229678681.1">
    <property type="nucleotide sequence ID" value="NZ_BMLY01000001.1"/>
</dbReference>
<proteinExistence type="predicted"/>
<feature type="transmembrane region" description="Helical" evidence="5">
    <location>
        <begin position="134"/>
        <end position="155"/>
    </location>
</feature>
<protein>
    <submittedName>
        <fullName evidence="7">Ionic transporter y4hA</fullName>
    </submittedName>
</protein>
<evidence type="ECO:0000256" key="1">
    <source>
        <dbReference type="ARBA" id="ARBA00004141"/>
    </source>
</evidence>
<feature type="transmembrane region" description="Helical" evidence="5">
    <location>
        <begin position="12"/>
        <end position="29"/>
    </location>
</feature>
<organism evidence="7 8">
    <name type="scientific">Silvimonas amylolytica</name>
    <dbReference type="NCBI Taxonomy" id="449663"/>
    <lineage>
        <taxon>Bacteria</taxon>
        <taxon>Pseudomonadati</taxon>
        <taxon>Pseudomonadota</taxon>
        <taxon>Betaproteobacteria</taxon>
        <taxon>Neisseriales</taxon>
        <taxon>Chitinibacteraceae</taxon>
        <taxon>Silvimonas</taxon>
    </lineage>
</organism>
<keyword evidence="3 5" id="KW-1133">Transmembrane helix</keyword>
<accession>A0ABQ2PFV9</accession>
<dbReference type="InterPro" id="IPR004837">
    <property type="entry name" value="NaCa_Exmemb"/>
</dbReference>
<reference evidence="8" key="1">
    <citation type="journal article" date="2019" name="Int. J. Syst. Evol. Microbiol.">
        <title>The Global Catalogue of Microorganisms (GCM) 10K type strain sequencing project: providing services to taxonomists for standard genome sequencing and annotation.</title>
        <authorList>
            <consortium name="The Broad Institute Genomics Platform"/>
            <consortium name="The Broad Institute Genome Sequencing Center for Infectious Disease"/>
            <person name="Wu L."/>
            <person name="Ma J."/>
        </authorList>
    </citation>
    <scope>NUCLEOTIDE SEQUENCE [LARGE SCALE GENOMIC DNA]</scope>
    <source>
        <strain evidence="8">CGMCC 1.8860</strain>
    </source>
</reference>
<dbReference type="InterPro" id="IPR052946">
    <property type="entry name" value="Alkaline_pH_Ca-Antiporter"/>
</dbReference>
<dbReference type="Pfam" id="PF01699">
    <property type="entry name" value="Na_Ca_ex"/>
    <property type="match status" value="2"/>
</dbReference>
<dbReference type="Proteomes" id="UP000621859">
    <property type="component" value="Unassembled WGS sequence"/>
</dbReference>
<feature type="transmembrane region" description="Helical" evidence="5">
    <location>
        <begin position="35"/>
        <end position="53"/>
    </location>
</feature>
<keyword evidence="2 5" id="KW-0812">Transmembrane</keyword>
<dbReference type="PANTHER" id="PTHR37958:SF1">
    <property type="entry name" value="SODIUM-POTASSIUM_PROTON ANTIPORTER CHAA"/>
    <property type="match status" value="1"/>
</dbReference>